<dbReference type="Proteomes" id="UP000658980">
    <property type="component" value="Unassembled WGS sequence"/>
</dbReference>
<dbReference type="EC" id="6.3.5.4" evidence="3"/>
<reference evidence="10 11" key="1">
    <citation type="submission" date="2020-08" db="EMBL/GenBank/DDBJ databases">
        <title>A Genomic Blueprint of the Chicken Gut Microbiome.</title>
        <authorList>
            <person name="Gilroy R."/>
            <person name="Ravi A."/>
            <person name="Getino M."/>
            <person name="Pursley I."/>
            <person name="Horton D.L."/>
            <person name="Alikhan N.-F."/>
            <person name="Baker D."/>
            <person name="Gharbi K."/>
            <person name="Hall N."/>
            <person name="Watson M."/>
            <person name="Adriaenssens E.M."/>
            <person name="Foster-Nyarko E."/>
            <person name="Jarju S."/>
            <person name="Secka A."/>
            <person name="Antonio M."/>
            <person name="Oren A."/>
            <person name="Chaudhuri R."/>
            <person name="La Ragione R.M."/>
            <person name="Hildebrand F."/>
            <person name="Pallen M.J."/>
        </authorList>
    </citation>
    <scope>NUCLEOTIDE SEQUENCE [LARGE SCALE GENOMIC DNA]</scope>
    <source>
        <strain evidence="10 11">Sa1BUA13</strain>
    </source>
</reference>
<evidence type="ECO:0000256" key="1">
    <source>
        <dbReference type="ARBA" id="ARBA00005187"/>
    </source>
</evidence>
<comment type="pathway">
    <text evidence="1">Amino-acid biosynthesis; L-asparagine biosynthesis; L-asparagine from L-aspartate (L-Gln route): step 1/1.</text>
</comment>
<dbReference type="PANTHER" id="PTHR43284:SF1">
    <property type="entry name" value="ASPARAGINE SYNTHETASE"/>
    <property type="match status" value="1"/>
</dbReference>
<comment type="caution">
    <text evidence="10">The sequence shown here is derived from an EMBL/GenBank/DDBJ whole genome shotgun (WGS) entry which is preliminary data.</text>
</comment>
<dbReference type="PANTHER" id="PTHR43284">
    <property type="entry name" value="ASPARAGINE SYNTHETASE (GLUTAMINE-HYDROLYZING)"/>
    <property type="match status" value="1"/>
</dbReference>
<dbReference type="Gene3D" id="3.60.20.10">
    <property type="entry name" value="Glutamine Phosphoribosylpyrophosphate, subunit 1, domain 1"/>
    <property type="match status" value="1"/>
</dbReference>
<dbReference type="InterPro" id="IPR051786">
    <property type="entry name" value="ASN_synthetase/amidase"/>
</dbReference>
<dbReference type="PIRSF" id="PIRSF001589">
    <property type="entry name" value="Asn_synthetase_glu-h"/>
    <property type="match status" value="1"/>
</dbReference>
<dbReference type="NCBIfam" id="TIGR01536">
    <property type="entry name" value="asn_synth_AEB"/>
    <property type="match status" value="1"/>
</dbReference>
<comment type="similarity">
    <text evidence="2">Belongs to the asparagine synthetase family.</text>
</comment>
<name>A0ABR8WFR1_9BACL</name>
<accession>A0ABR8WFR1</accession>
<evidence type="ECO:0000256" key="3">
    <source>
        <dbReference type="ARBA" id="ARBA00012737"/>
    </source>
</evidence>
<evidence type="ECO:0000256" key="8">
    <source>
        <dbReference type="ARBA" id="ARBA00048741"/>
    </source>
</evidence>
<sequence length="624" mass="71384">MCGFTGFIGKTADMKTDLTNMMDRIIHRGPDSAGEFIEGDAALGFRRLSIIDLETGGQPFHNESNSLVAMVNGEIYNFLELRKELMDKGHVFETASDCEVILHGYEEYGEAILSKLRGMFAFVIWDRINKKLIAGRDMFGIKPLYYGKMKDTFFFGSEIKSFLPHPGFQKAFNQDALLPYLSFQYSVLDETFFKGIFKLPAAHYLVYEKGKVTLQKYWTPDFQSSDRKLEQLVDEIDETIQESILSHRVSEVKVGSFLSSGVDSSYVASVLKPDKTFTVGFSDQNFSEIDNAKLLSDELEIQNNHAVLDADACFGQLENIQYQMDEPHADPSIVPLYFLAELAKKDVTVILSGEGADELFGGYEAYDMTPLMKKYGKIPSIVRRPAGRVASKLPEMRGKQFLMHAGLPVEEWFIGQANIFSETDAKRIVKEPFQHGPSIKQIVTPYYDQVKDKDNLTKKQFLDMNLWLVGDILLKADKMSMAHSLEVRVPFLDKKVMAIAEQVPSKYRITKTETKHAMRLAARKALPEFSAARKKIGFPVPIRNWIREERFYRQIQEYFLSADAADFFNTDEIMLLLNDHYEGKSNNGRKVWTIFTFLIWYKRYFRLEEQVVAHREPMLVGAAN</sequence>
<evidence type="ECO:0000313" key="11">
    <source>
        <dbReference type="Proteomes" id="UP000658980"/>
    </source>
</evidence>
<dbReference type="InterPro" id="IPR014729">
    <property type="entry name" value="Rossmann-like_a/b/a_fold"/>
</dbReference>
<dbReference type="EMBL" id="JACSPU010000004">
    <property type="protein sequence ID" value="MBD8015596.1"/>
    <property type="molecule type" value="Genomic_DNA"/>
</dbReference>
<dbReference type="Pfam" id="PF00733">
    <property type="entry name" value="Asn_synthase"/>
    <property type="match status" value="1"/>
</dbReference>
<dbReference type="Gene3D" id="3.40.50.620">
    <property type="entry name" value="HUPs"/>
    <property type="match status" value="1"/>
</dbReference>
<evidence type="ECO:0000313" key="10">
    <source>
        <dbReference type="EMBL" id="MBD8015596.1"/>
    </source>
</evidence>
<evidence type="ECO:0000256" key="5">
    <source>
        <dbReference type="ARBA" id="ARBA00022840"/>
    </source>
</evidence>
<keyword evidence="10" id="KW-0436">Ligase</keyword>
<dbReference type="Pfam" id="PF13537">
    <property type="entry name" value="GATase_7"/>
    <property type="match status" value="1"/>
</dbReference>
<evidence type="ECO:0000256" key="4">
    <source>
        <dbReference type="ARBA" id="ARBA00022741"/>
    </source>
</evidence>
<dbReference type="InterPro" id="IPR033738">
    <property type="entry name" value="AsnB_N"/>
</dbReference>
<organism evidence="10 11">
    <name type="scientific">Planococcus wigleyi</name>
    <dbReference type="NCBI Taxonomy" id="2762216"/>
    <lineage>
        <taxon>Bacteria</taxon>
        <taxon>Bacillati</taxon>
        <taxon>Bacillota</taxon>
        <taxon>Bacilli</taxon>
        <taxon>Bacillales</taxon>
        <taxon>Caryophanaceae</taxon>
        <taxon>Planococcus</taxon>
    </lineage>
</organism>
<dbReference type="CDD" id="cd01991">
    <property type="entry name" value="Asn_synthase_B_C"/>
    <property type="match status" value="1"/>
</dbReference>
<evidence type="ECO:0000256" key="6">
    <source>
        <dbReference type="ARBA" id="ARBA00022888"/>
    </source>
</evidence>
<proteinExistence type="inferred from homology"/>
<feature type="domain" description="Glutamine amidotransferase type-2" evidence="9">
    <location>
        <begin position="2"/>
        <end position="210"/>
    </location>
</feature>
<dbReference type="SUPFAM" id="SSF52402">
    <property type="entry name" value="Adenine nucleotide alpha hydrolases-like"/>
    <property type="match status" value="1"/>
</dbReference>
<keyword evidence="6" id="KW-0028">Amino-acid biosynthesis</keyword>
<dbReference type="PROSITE" id="PS51278">
    <property type="entry name" value="GATASE_TYPE_2"/>
    <property type="match status" value="1"/>
</dbReference>
<comment type="catalytic activity">
    <reaction evidence="8">
        <text>L-aspartate + L-glutamine + ATP + H2O = L-asparagine + L-glutamate + AMP + diphosphate + H(+)</text>
        <dbReference type="Rhea" id="RHEA:12228"/>
        <dbReference type="ChEBI" id="CHEBI:15377"/>
        <dbReference type="ChEBI" id="CHEBI:15378"/>
        <dbReference type="ChEBI" id="CHEBI:29985"/>
        <dbReference type="ChEBI" id="CHEBI:29991"/>
        <dbReference type="ChEBI" id="CHEBI:30616"/>
        <dbReference type="ChEBI" id="CHEBI:33019"/>
        <dbReference type="ChEBI" id="CHEBI:58048"/>
        <dbReference type="ChEBI" id="CHEBI:58359"/>
        <dbReference type="ChEBI" id="CHEBI:456215"/>
        <dbReference type="EC" id="6.3.5.4"/>
    </reaction>
</comment>
<gene>
    <name evidence="10" type="primary">asnB</name>
    <name evidence="10" type="ORF">H9630_12280</name>
</gene>
<dbReference type="InterPro" id="IPR006426">
    <property type="entry name" value="Asn_synth_AEB"/>
</dbReference>
<evidence type="ECO:0000256" key="7">
    <source>
        <dbReference type="ARBA" id="ARBA00022962"/>
    </source>
</evidence>
<keyword evidence="7" id="KW-0315">Glutamine amidotransferase</keyword>
<dbReference type="GO" id="GO:0004066">
    <property type="term" value="F:asparagine synthase (glutamine-hydrolyzing) activity"/>
    <property type="evidence" value="ECO:0007669"/>
    <property type="project" value="UniProtKB-EC"/>
</dbReference>
<dbReference type="SUPFAM" id="SSF56235">
    <property type="entry name" value="N-terminal nucleophile aminohydrolases (Ntn hydrolases)"/>
    <property type="match status" value="1"/>
</dbReference>
<dbReference type="InterPro" id="IPR029055">
    <property type="entry name" value="Ntn_hydrolases_N"/>
</dbReference>
<keyword evidence="11" id="KW-1185">Reference proteome</keyword>
<dbReference type="InterPro" id="IPR017932">
    <property type="entry name" value="GATase_2_dom"/>
</dbReference>
<dbReference type="RefSeq" id="WP_191715777.1">
    <property type="nucleotide sequence ID" value="NZ_JACSPU010000004.1"/>
</dbReference>
<keyword evidence="6" id="KW-0061">Asparagine biosynthesis</keyword>
<protein>
    <recommendedName>
        <fullName evidence="3">asparagine synthase (glutamine-hydrolyzing)</fullName>
        <ecNumber evidence="3">6.3.5.4</ecNumber>
    </recommendedName>
</protein>
<keyword evidence="4" id="KW-0547">Nucleotide-binding</keyword>
<dbReference type="InterPro" id="IPR001962">
    <property type="entry name" value="Asn_synthase"/>
</dbReference>
<keyword evidence="5" id="KW-0067">ATP-binding</keyword>
<evidence type="ECO:0000259" key="9">
    <source>
        <dbReference type="PROSITE" id="PS51278"/>
    </source>
</evidence>
<dbReference type="CDD" id="cd00712">
    <property type="entry name" value="AsnB"/>
    <property type="match status" value="1"/>
</dbReference>
<evidence type="ECO:0000256" key="2">
    <source>
        <dbReference type="ARBA" id="ARBA00005752"/>
    </source>
</evidence>